<comment type="caution">
    <text evidence="9">The sequence shown here is derived from an EMBL/GenBank/DDBJ whole genome shotgun (WGS) entry which is preliminary data.</text>
</comment>
<sequence>MNHNLLGRDILNLRDLSKDEFRYLIDLSATLKAQKQSGVDQHYFPGKNVVANFEWGSTRTRCAFETSCNDLGMGFTYLTNSHMGDCETIEDTMRVFSEMYDIIVIRAQRDEEYIYQMAEWAGVPLINALSLGDHPTQMLADALTMEEQWGGRGSCRHKKLAFVGNCAGAPLFYGRLAAMLDMDFYAIGPDQDRHQMCQRMIDDVQDMFDRYAPNARFVITSDLDALEGMDALVTEEWRYINPECGEEVCDPNLYESWMGDFEHLRPYRVSSEIMERTKNPDIFCMHELPSTHNADHATGRRLMSQAPNEEERQFIAEGLEISNECFERNASVIFREAGNRQHTIKAIMAAVLGLYEPLLRSRSRALLGLWVSRSAEASRPPPSEREQAWIPQI</sequence>
<gene>
    <name evidence="9" type="ORF">H8S61_06870</name>
</gene>
<dbReference type="Gene3D" id="3.40.50.1370">
    <property type="entry name" value="Aspartate/ornithine carbamoyltransferase"/>
    <property type="match status" value="2"/>
</dbReference>
<dbReference type="EC" id="2.1.3.3" evidence="3"/>
<dbReference type="InterPro" id="IPR002292">
    <property type="entry name" value="Orn/put_carbamltrans"/>
</dbReference>
<evidence type="ECO:0000256" key="5">
    <source>
        <dbReference type="ARBA" id="ARBA00048772"/>
    </source>
</evidence>
<protein>
    <recommendedName>
        <fullName evidence="3">ornithine carbamoyltransferase</fullName>
        <ecNumber evidence="3">2.1.3.3</ecNumber>
    </recommendedName>
</protein>
<proteinExistence type="inferred from homology"/>
<evidence type="ECO:0000259" key="8">
    <source>
        <dbReference type="Pfam" id="PF02729"/>
    </source>
</evidence>
<dbReference type="PANTHER" id="PTHR45753">
    <property type="entry name" value="ORNITHINE CARBAMOYLTRANSFERASE, MITOCHONDRIAL"/>
    <property type="match status" value="1"/>
</dbReference>
<keyword evidence="4 6" id="KW-0808">Transferase</keyword>
<dbReference type="RefSeq" id="WP_186938445.1">
    <property type="nucleotide sequence ID" value="NZ_JACOOA010000002.1"/>
</dbReference>
<accession>A0ABR7BQM3</accession>
<dbReference type="Pfam" id="PF00185">
    <property type="entry name" value="OTCace"/>
    <property type="match status" value="1"/>
</dbReference>
<evidence type="ECO:0000313" key="9">
    <source>
        <dbReference type="EMBL" id="MBC5583914.1"/>
    </source>
</evidence>
<dbReference type="Pfam" id="PF02729">
    <property type="entry name" value="OTCace_N"/>
    <property type="match status" value="1"/>
</dbReference>
<organism evidence="9 10">
    <name type="scientific">Eggerthella hominis</name>
    <dbReference type="NCBI Taxonomy" id="2763043"/>
    <lineage>
        <taxon>Bacteria</taxon>
        <taxon>Bacillati</taxon>
        <taxon>Actinomycetota</taxon>
        <taxon>Coriobacteriia</taxon>
        <taxon>Eggerthellales</taxon>
        <taxon>Eggerthellaceae</taxon>
        <taxon>Eggerthella</taxon>
    </lineage>
</organism>
<keyword evidence="10" id="KW-1185">Reference proteome</keyword>
<dbReference type="InterPro" id="IPR006132">
    <property type="entry name" value="Asp/Orn_carbamoyltranf_P-bd"/>
</dbReference>
<comment type="catalytic activity">
    <reaction evidence="5">
        <text>carbamoyl phosphate + L-ornithine = L-citrulline + phosphate + H(+)</text>
        <dbReference type="Rhea" id="RHEA:19513"/>
        <dbReference type="ChEBI" id="CHEBI:15378"/>
        <dbReference type="ChEBI" id="CHEBI:43474"/>
        <dbReference type="ChEBI" id="CHEBI:46911"/>
        <dbReference type="ChEBI" id="CHEBI:57743"/>
        <dbReference type="ChEBI" id="CHEBI:58228"/>
        <dbReference type="EC" id="2.1.3.3"/>
    </reaction>
</comment>
<evidence type="ECO:0000256" key="2">
    <source>
        <dbReference type="ARBA" id="ARBA00007805"/>
    </source>
</evidence>
<dbReference type="InterPro" id="IPR006130">
    <property type="entry name" value="Asp/Orn_carbamoylTrfase"/>
</dbReference>
<reference evidence="9 10" key="1">
    <citation type="submission" date="2020-08" db="EMBL/GenBank/DDBJ databases">
        <title>Genome public.</title>
        <authorList>
            <person name="Liu C."/>
            <person name="Sun Q."/>
        </authorList>
    </citation>
    <scope>NUCLEOTIDE SEQUENCE [LARGE SCALE GENOMIC DNA]</scope>
    <source>
        <strain evidence="9 10">NSJ-70</strain>
    </source>
</reference>
<dbReference type="InterPro" id="IPR006131">
    <property type="entry name" value="Asp_carbamoyltransf_Asp/Orn-bd"/>
</dbReference>
<comment type="similarity">
    <text evidence="2">Belongs to the aspartate/ornithine carbamoyltransferase superfamily. OTCase family.</text>
</comment>
<comment type="function">
    <text evidence="1">Reversibly catalyzes the transfer of the carbamoyl group from carbamoyl phosphate (CP) to the N(epsilon) atom of ornithine (ORN) to produce L-citrulline.</text>
</comment>
<dbReference type="PRINTS" id="PR00100">
    <property type="entry name" value="AOTCASE"/>
</dbReference>
<evidence type="ECO:0000256" key="6">
    <source>
        <dbReference type="RuleBase" id="RU003634"/>
    </source>
</evidence>
<feature type="domain" description="Aspartate/ornithine carbamoyltransferase carbamoyl-P binding" evidence="8">
    <location>
        <begin position="8"/>
        <end position="147"/>
    </location>
</feature>
<dbReference type="SUPFAM" id="SSF53671">
    <property type="entry name" value="Aspartate/ornithine carbamoyltransferase"/>
    <property type="match status" value="1"/>
</dbReference>
<dbReference type="Proteomes" id="UP000622448">
    <property type="component" value="Unassembled WGS sequence"/>
</dbReference>
<name>A0ABR7BQM3_9ACTN</name>
<dbReference type="EMBL" id="JACOOA010000002">
    <property type="protein sequence ID" value="MBC5583914.1"/>
    <property type="molecule type" value="Genomic_DNA"/>
</dbReference>
<evidence type="ECO:0000256" key="4">
    <source>
        <dbReference type="ARBA" id="ARBA00022679"/>
    </source>
</evidence>
<feature type="domain" description="Aspartate/ornithine carbamoyltransferase Asp/Orn-binding" evidence="7">
    <location>
        <begin position="175"/>
        <end position="350"/>
    </location>
</feature>
<dbReference type="PANTHER" id="PTHR45753:SF2">
    <property type="entry name" value="ORNITHINE CARBAMOYLTRANSFERASE"/>
    <property type="match status" value="1"/>
</dbReference>
<evidence type="ECO:0000256" key="1">
    <source>
        <dbReference type="ARBA" id="ARBA00003822"/>
    </source>
</evidence>
<dbReference type="InterPro" id="IPR036901">
    <property type="entry name" value="Asp/Orn_carbamoylTrfase_sf"/>
</dbReference>
<dbReference type="PRINTS" id="PR00102">
    <property type="entry name" value="OTCASE"/>
</dbReference>
<evidence type="ECO:0000259" key="7">
    <source>
        <dbReference type="Pfam" id="PF00185"/>
    </source>
</evidence>
<evidence type="ECO:0000256" key="3">
    <source>
        <dbReference type="ARBA" id="ARBA00013007"/>
    </source>
</evidence>
<evidence type="ECO:0000313" key="10">
    <source>
        <dbReference type="Proteomes" id="UP000622448"/>
    </source>
</evidence>